<feature type="transmembrane region" description="Helical" evidence="17">
    <location>
        <begin position="235"/>
        <end position="256"/>
    </location>
</feature>
<name>A0A7G8JTJ0_ALISU</name>
<dbReference type="GO" id="GO:0006120">
    <property type="term" value="P:mitochondrial electron transport, NADH to ubiquinone"/>
    <property type="evidence" value="ECO:0007669"/>
    <property type="project" value="InterPro"/>
</dbReference>
<feature type="transmembrane region" description="Helical" evidence="17">
    <location>
        <begin position="82"/>
        <end position="102"/>
    </location>
</feature>
<dbReference type="PRINTS" id="PR01436">
    <property type="entry name" value="NADHDHGNASE2"/>
</dbReference>
<evidence type="ECO:0000313" key="19">
    <source>
        <dbReference type="EMBL" id="QNJ33888.1"/>
    </source>
</evidence>
<dbReference type="InterPro" id="IPR050175">
    <property type="entry name" value="Complex_I_Subunit_2"/>
</dbReference>
<feature type="transmembrane region" description="Helical" evidence="17">
    <location>
        <begin position="173"/>
        <end position="190"/>
    </location>
</feature>
<evidence type="ECO:0000256" key="8">
    <source>
        <dbReference type="ARBA" id="ARBA00022792"/>
    </source>
</evidence>
<keyword evidence="5" id="KW-0813">Transport</keyword>
<dbReference type="PANTHER" id="PTHR46552">
    <property type="entry name" value="NADH-UBIQUINONE OXIDOREDUCTASE CHAIN 2"/>
    <property type="match status" value="1"/>
</dbReference>
<keyword evidence="9 17" id="KW-1278">Translocase</keyword>
<evidence type="ECO:0000256" key="7">
    <source>
        <dbReference type="ARBA" id="ARBA00022692"/>
    </source>
</evidence>
<evidence type="ECO:0000259" key="18">
    <source>
        <dbReference type="Pfam" id="PF00361"/>
    </source>
</evidence>
<organism evidence="19">
    <name type="scientific">Alitta succinea</name>
    <name type="common">Pile worm</name>
    <name type="synonym">Neanthes succinea</name>
    <dbReference type="NCBI Taxonomy" id="981110"/>
    <lineage>
        <taxon>Eukaryota</taxon>
        <taxon>Metazoa</taxon>
        <taxon>Spiralia</taxon>
        <taxon>Lophotrochozoa</taxon>
        <taxon>Annelida</taxon>
        <taxon>Polychaeta</taxon>
        <taxon>Errantia</taxon>
        <taxon>Phyllodocida</taxon>
        <taxon>Nereididae</taxon>
        <taxon>Alitta</taxon>
    </lineage>
</organism>
<feature type="transmembrane region" description="Helical" evidence="17">
    <location>
        <begin position="196"/>
        <end position="214"/>
    </location>
</feature>
<evidence type="ECO:0000256" key="4">
    <source>
        <dbReference type="ARBA" id="ARBA00021008"/>
    </source>
</evidence>
<evidence type="ECO:0000256" key="2">
    <source>
        <dbReference type="ARBA" id="ARBA00007012"/>
    </source>
</evidence>
<keyword evidence="14 17" id="KW-0496">Mitochondrion</keyword>
<comment type="catalytic activity">
    <reaction evidence="16 17">
        <text>a ubiquinone + NADH + 5 H(+)(in) = a ubiquinol + NAD(+) + 4 H(+)(out)</text>
        <dbReference type="Rhea" id="RHEA:29091"/>
        <dbReference type="Rhea" id="RHEA-COMP:9565"/>
        <dbReference type="Rhea" id="RHEA-COMP:9566"/>
        <dbReference type="ChEBI" id="CHEBI:15378"/>
        <dbReference type="ChEBI" id="CHEBI:16389"/>
        <dbReference type="ChEBI" id="CHEBI:17976"/>
        <dbReference type="ChEBI" id="CHEBI:57540"/>
        <dbReference type="ChEBI" id="CHEBI:57945"/>
        <dbReference type="EC" id="7.1.1.2"/>
    </reaction>
</comment>
<keyword evidence="10 17" id="KW-0249">Electron transport</keyword>
<keyword evidence="7 17" id="KW-0812">Transmembrane</keyword>
<evidence type="ECO:0000256" key="1">
    <source>
        <dbReference type="ARBA" id="ARBA00004448"/>
    </source>
</evidence>
<comment type="subcellular location">
    <subcellularLocation>
        <location evidence="1 17">Mitochondrion inner membrane</location>
        <topology evidence="1 17">Multi-pass membrane protein</topology>
    </subcellularLocation>
</comment>
<evidence type="ECO:0000256" key="3">
    <source>
        <dbReference type="ARBA" id="ARBA00012944"/>
    </source>
</evidence>
<feature type="transmembrane region" description="Helical" evidence="17">
    <location>
        <begin position="148"/>
        <end position="166"/>
    </location>
</feature>
<dbReference type="EMBL" id="MN812981">
    <property type="protein sequence ID" value="QNJ33888.1"/>
    <property type="molecule type" value="Genomic_DNA"/>
</dbReference>
<comment type="similarity">
    <text evidence="2 17">Belongs to the complex I subunit 2 family.</text>
</comment>
<evidence type="ECO:0000256" key="12">
    <source>
        <dbReference type="ARBA" id="ARBA00023027"/>
    </source>
</evidence>
<keyword evidence="12 17" id="KW-0520">NAD</keyword>
<keyword evidence="11 17" id="KW-1133">Transmembrane helix</keyword>
<dbReference type="AlphaFoldDB" id="A0A7G8JTJ0"/>
<evidence type="ECO:0000256" key="6">
    <source>
        <dbReference type="ARBA" id="ARBA00022660"/>
    </source>
</evidence>
<dbReference type="GO" id="GO:0005743">
    <property type="term" value="C:mitochondrial inner membrane"/>
    <property type="evidence" value="ECO:0007669"/>
    <property type="project" value="UniProtKB-SubCell"/>
</dbReference>
<keyword evidence="6 17" id="KW-0679">Respiratory chain</keyword>
<accession>A0A7G8JTJ0</accession>
<dbReference type="InterPro" id="IPR003917">
    <property type="entry name" value="NADH_UbQ_OxRdtase_chain2"/>
</dbReference>
<geneLocation type="mitochondrion" evidence="19"/>
<evidence type="ECO:0000256" key="16">
    <source>
        <dbReference type="ARBA" id="ARBA00049551"/>
    </source>
</evidence>
<dbReference type="GO" id="GO:0008137">
    <property type="term" value="F:NADH dehydrogenase (ubiquinone) activity"/>
    <property type="evidence" value="ECO:0007669"/>
    <property type="project" value="UniProtKB-EC"/>
</dbReference>
<reference evidence="19" key="1">
    <citation type="journal article" date="2020" name="Zool. Scr.">
        <title>The phylogeny of Nereididae (Annelida) based on mitochondrial genomes.</title>
        <authorList>
            <person name="Alves P.R."/>
            <person name="Halanych K.M."/>
            <person name="Santos C.S.G."/>
        </authorList>
    </citation>
    <scope>NUCLEOTIDE SEQUENCE</scope>
</reference>
<comment type="function">
    <text evidence="17">Core subunit of the mitochondrial membrane respiratory chain NADH dehydrogenase (Complex I) which catalyzes electron transfer from NADH through the respiratory chain, using ubiquinone as an electron acceptor. Essential for the catalytic activity and assembly of complex I.</text>
</comment>
<dbReference type="EC" id="7.1.1.2" evidence="3 17"/>
<evidence type="ECO:0000256" key="17">
    <source>
        <dbReference type="RuleBase" id="RU003403"/>
    </source>
</evidence>
<dbReference type="Pfam" id="PF00361">
    <property type="entry name" value="Proton_antipo_M"/>
    <property type="match status" value="1"/>
</dbReference>
<feature type="transmembrane region" description="Helical" evidence="17">
    <location>
        <begin position="56"/>
        <end position="76"/>
    </location>
</feature>
<feature type="transmembrane region" description="Helical" evidence="17">
    <location>
        <begin position="268"/>
        <end position="288"/>
    </location>
</feature>
<dbReference type="PANTHER" id="PTHR46552:SF1">
    <property type="entry name" value="NADH-UBIQUINONE OXIDOREDUCTASE CHAIN 2"/>
    <property type="match status" value="1"/>
</dbReference>
<keyword evidence="8 17" id="KW-0999">Mitochondrion inner membrane</keyword>
<feature type="transmembrane region" description="Helical" evidence="17">
    <location>
        <begin position="309"/>
        <end position="326"/>
    </location>
</feature>
<dbReference type="InterPro" id="IPR001750">
    <property type="entry name" value="ND/Mrp_TM"/>
</dbReference>
<feature type="domain" description="NADH:quinone oxidoreductase/Mrp antiporter transmembrane" evidence="18">
    <location>
        <begin position="22"/>
        <end position="282"/>
    </location>
</feature>
<evidence type="ECO:0000256" key="13">
    <source>
        <dbReference type="ARBA" id="ARBA00023075"/>
    </source>
</evidence>
<keyword evidence="15 17" id="KW-0472">Membrane</keyword>
<gene>
    <name evidence="19" type="primary">nad2</name>
</gene>
<evidence type="ECO:0000256" key="11">
    <source>
        <dbReference type="ARBA" id="ARBA00022989"/>
    </source>
</evidence>
<evidence type="ECO:0000256" key="14">
    <source>
        <dbReference type="ARBA" id="ARBA00023128"/>
    </source>
</evidence>
<evidence type="ECO:0000256" key="9">
    <source>
        <dbReference type="ARBA" id="ARBA00022967"/>
    </source>
</evidence>
<proteinExistence type="inferred from homology"/>
<sequence length="327" mass="36479">MTPSSLLFLSTMAMGTIVTLSSSNWLYLWMGMELNLLSFVPLIATTSSLQETEASVKYFIIQAIGSSLMLTAGIMASNPNIFSSKKIIISVMFISSMILKLGMAPCHQWLPHVMSSIPWMMCLTLATWQKISPMVMLMMLSTTDSHHIMMLMAMLSAMIGGIGGLNQSQMRTLLAYSSIGHMGWLVSTITCSYNTFMTYFITYITITCAAMYLFMQSNIIHSKLFMKTKTPPMTFTIIMLTLFSLGGLPPLLGFFPKWMIINSMMSQSMMMITSMLVLGSLMNLFYYFNMSFNYIITPANSPTPNKTKISSIAISTLATITPMFLML</sequence>
<keyword evidence="13 17" id="KW-0830">Ubiquinone</keyword>
<evidence type="ECO:0000256" key="5">
    <source>
        <dbReference type="ARBA" id="ARBA00022448"/>
    </source>
</evidence>
<evidence type="ECO:0000256" key="10">
    <source>
        <dbReference type="ARBA" id="ARBA00022982"/>
    </source>
</evidence>
<protein>
    <recommendedName>
        <fullName evidence="4 17">NADH-ubiquinone oxidoreductase chain 2</fullName>
        <ecNumber evidence="3 17">7.1.1.2</ecNumber>
    </recommendedName>
</protein>
<evidence type="ECO:0000256" key="15">
    <source>
        <dbReference type="ARBA" id="ARBA00023136"/>
    </source>
</evidence>